<feature type="transmembrane region" description="Helical" evidence="6">
    <location>
        <begin position="163"/>
        <end position="180"/>
    </location>
</feature>
<dbReference type="PANTHER" id="PTHR30250:SF26">
    <property type="entry name" value="PSMA PROTEIN"/>
    <property type="match status" value="1"/>
</dbReference>
<dbReference type="GO" id="GO:0005886">
    <property type="term" value="C:plasma membrane"/>
    <property type="evidence" value="ECO:0007669"/>
    <property type="project" value="UniProtKB-SubCell"/>
</dbReference>
<feature type="transmembrane region" description="Helical" evidence="6">
    <location>
        <begin position="84"/>
        <end position="111"/>
    </location>
</feature>
<feature type="transmembrane region" description="Helical" evidence="6">
    <location>
        <begin position="131"/>
        <end position="151"/>
    </location>
</feature>
<evidence type="ECO:0000256" key="3">
    <source>
        <dbReference type="ARBA" id="ARBA00022692"/>
    </source>
</evidence>
<keyword evidence="5 6" id="KW-0472">Membrane</keyword>
<feature type="transmembrane region" description="Helical" evidence="6">
    <location>
        <begin position="423"/>
        <end position="445"/>
    </location>
</feature>
<dbReference type="AlphaFoldDB" id="A0A9N8RWM4"/>
<dbReference type="PANTHER" id="PTHR30250">
    <property type="entry name" value="PST FAMILY PREDICTED COLANIC ACID TRANSPORTER"/>
    <property type="match status" value="1"/>
</dbReference>
<keyword evidence="2" id="KW-1003">Cell membrane</keyword>
<feature type="transmembrane region" description="Helical" evidence="6">
    <location>
        <begin position="451"/>
        <end position="471"/>
    </location>
</feature>
<protein>
    <recommendedName>
        <fullName evidence="9">Flippase</fullName>
    </recommendedName>
</protein>
<keyword evidence="8" id="KW-1185">Reference proteome</keyword>
<dbReference type="CDD" id="cd13128">
    <property type="entry name" value="MATE_Wzx_like"/>
    <property type="match status" value="1"/>
</dbReference>
<evidence type="ECO:0000256" key="5">
    <source>
        <dbReference type="ARBA" id="ARBA00023136"/>
    </source>
</evidence>
<feature type="transmembrane region" description="Helical" evidence="6">
    <location>
        <begin position="44"/>
        <end position="63"/>
    </location>
</feature>
<dbReference type="InterPro" id="IPR002797">
    <property type="entry name" value="Polysacc_synth"/>
</dbReference>
<proteinExistence type="predicted"/>
<keyword evidence="3 6" id="KW-0812">Transmembrane</keyword>
<comment type="caution">
    <text evidence="7">The sequence shown here is derived from an EMBL/GenBank/DDBJ whole genome shotgun (WGS) entry which is preliminary data.</text>
</comment>
<dbReference type="InterPro" id="IPR050833">
    <property type="entry name" value="Poly_Biosynth_Transport"/>
</dbReference>
<organism evidence="7 8">
    <name type="scientific">Paraburkholderia saeva</name>
    <dbReference type="NCBI Taxonomy" id="2777537"/>
    <lineage>
        <taxon>Bacteria</taxon>
        <taxon>Pseudomonadati</taxon>
        <taxon>Pseudomonadota</taxon>
        <taxon>Betaproteobacteria</taxon>
        <taxon>Burkholderiales</taxon>
        <taxon>Burkholderiaceae</taxon>
        <taxon>Paraburkholderia</taxon>
    </lineage>
</organism>
<feature type="transmembrane region" description="Helical" evidence="6">
    <location>
        <begin position="374"/>
        <end position="390"/>
    </location>
</feature>
<feature type="transmembrane region" description="Helical" evidence="6">
    <location>
        <begin position="186"/>
        <end position="210"/>
    </location>
</feature>
<dbReference type="EMBL" id="CAJQZC010000005">
    <property type="protein sequence ID" value="CAG4902960.1"/>
    <property type="molecule type" value="Genomic_DNA"/>
</dbReference>
<keyword evidence="4 6" id="KW-1133">Transmembrane helix</keyword>
<dbReference type="Proteomes" id="UP000789704">
    <property type="component" value="Unassembled WGS sequence"/>
</dbReference>
<sequence length="501" mass="53692">MDSRILRNVGLNLLGTAVPIAISLVTVPGYLITLGAERYGVMNLVWTLIGYFGVLDMGISLATENRISIARAAKDQSHESVEQVFFSALFVNFMTGTAGALLLWGISLTWLKMFGHLSPAFSHEVYTSLPWLALAIPLANITWVMAGSLTGAERFAVFNLNQVFGMATFQCLPLAAAHWISPTLPVVIATAVATRFVGAIIFGVSTWRVLGLTRWRRPRWPIIKELFQYGSWIVIGGSAEMFAASIDRVIIGTMLGARAVAYYSTPQNLVGRLSVLPTAVMRTLFPRLSASSHVDAHELARQGIALVVGILTPCTIIAICALQPFLTWWVGSEMASAGTAAGHIIALSVWVGSSASVVRVLLQARADPGRAARISLVQLPVLTVLLWLGISTFGLVGAAFAVLLKTVIDGAVLIILSRLGGRALLGVLFPHALCLCLAIAIASVVDSRLMLAGTAFALVAVNLALSLALSAELRDFVRKLSERARFGRRIAPQNKPLDAET</sequence>
<feature type="transmembrane region" description="Helical" evidence="6">
    <location>
        <begin position="304"/>
        <end position="329"/>
    </location>
</feature>
<evidence type="ECO:0000256" key="2">
    <source>
        <dbReference type="ARBA" id="ARBA00022475"/>
    </source>
</evidence>
<reference evidence="7" key="1">
    <citation type="submission" date="2021-04" db="EMBL/GenBank/DDBJ databases">
        <authorList>
            <person name="Vanwijnsberghe S."/>
        </authorList>
    </citation>
    <scope>NUCLEOTIDE SEQUENCE</scope>
    <source>
        <strain evidence="7">LMG 31841</strain>
    </source>
</reference>
<feature type="transmembrane region" description="Helical" evidence="6">
    <location>
        <begin position="341"/>
        <end position="362"/>
    </location>
</feature>
<gene>
    <name evidence="7" type="ORF">LMG31841_03168</name>
</gene>
<dbReference type="RefSeq" id="WP_228878325.1">
    <property type="nucleotide sequence ID" value="NZ_CAJQYX010000002.1"/>
</dbReference>
<evidence type="ECO:0000256" key="4">
    <source>
        <dbReference type="ARBA" id="ARBA00022989"/>
    </source>
</evidence>
<evidence type="ECO:0000256" key="6">
    <source>
        <dbReference type="SAM" id="Phobius"/>
    </source>
</evidence>
<evidence type="ECO:0000313" key="7">
    <source>
        <dbReference type="EMBL" id="CAG4902960.1"/>
    </source>
</evidence>
<name>A0A9N8RWM4_9BURK</name>
<feature type="transmembrane region" description="Helical" evidence="6">
    <location>
        <begin position="396"/>
        <end position="416"/>
    </location>
</feature>
<feature type="transmembrane region" description="Helical" evidence="6">
    <location>
        <begin position="12"/>
        <end position="32"/>
    </location>
</feature>
<accession>A0A9N8RWM4</accession>
<evidence type="ECO:0000256" key="1">
    <source>
        <dbReference type="ARBA" id="ARBA00004651"/>
    </source>
</evidence>
<comment type="subcellular location">
    <subcellularLocation>
        <location evidence="1">Cell membrane</location>
        <topology evidence="1">Multi-pass membrane protein</topology>
    </subcellularLocation>
</comment>
<evidence type="ECO:0000313" key="8">
    <source>
        <dbReference type="Proteomes" id="UP000789704"/>
    </source>
</evidence>
<evidence type="ECO:0008006" key="9">
    <source>
        <dbReference type="Google" id="ProtNLM"/>
    </source>
</evidence>
<dbReference type="Pfam" id="PF01943">
    <property type="entry name" value="Polysacc_synt"/>
    <property type="match status" value="1"/>
</dbReference>